<protein>
    <submittedName>
        <fullName evidence="3">Aminoglycoside phosphotransferase family protein</fullName>
    </submittedName>
</protein>
<dbReference type="SUPFAM" id="SSF56112">
    <property type="entry name" value="Protein kinase-like (PK-like)"/>
    <property type="match status" value="1"/>
</dbReference>
<accession>A0A4Q9GST0</accession>
<keyword evidence="4" id="KW-1185">Reference proteome</keyword>
<keyword evidence="3" id="KW-0808">Transferase</keyword>
<sequence length="247" mass="27743">MSDFPLPSALPDTPLIGGNSTPVTRRGDTVLRGSGPWTPTIHRLLEHVRDRGIDWVPEPRGSEGEQEILGFLPGDVPNYPLPEHVWSEQTLDTSAWMLRNFHDATVDFDRTDAVWRQPSHEPAEVICHNDFAPYNFAFEGERMTGVIDWDMASPGARAWDLAYLAYRLVPLSSEPGGPRAEADARLDRLLEQYGAEFDREHLLAQVVLRLEDLAAWTLAHPEHNADAAAHAELYLRDAGLIRQTLPR</sequence>
<reference evidence="4" key="1">
    <citation type="submission" date="2019-02" db="EMBL/GenBank/DDBJ databases">
        <title>Glaciihabitans arcticus sp. nov., a psychrotolerant bacterium isolated from polar soil.</title>
        <authorList>
            <person name="Dahal R.H."/>
        </authorList>
    </citation>
    <scope>NUCLEOTIDE SEQUENCE [LARGE SCALE GENOMIC DNA]</scope>
    <source>
        <strain evidence="4">RP-3-7</strain>
    </source>
</reference>
<organism evidence="3 4">
    <name type="scientific">Glaciihabitans arcticus</name>
    <dbReference type="NCBI Taxonomy" id="2668039"/>
    <lineage>
        <taxon>Bacteria</taxon>
        <taxon>Bacillati</taxon>
        <taxon>Actinomycetota</taxon>
        <taxon>Actinomycetes</taxon>
        <taxon>Micrococcales</taxon>
        <taxon>Microbacteriaceae</taxon>
        <taxon>Glaciihabitans</taxon>
    </lineage>
</organism>
<dbReference type="InterPro" id="IPR002575">
    <property type="entry name" value="Aminoglycoside_PTrfase"/>
</dbReference>
<dbReference type="InterPro" id="IPR011009">
    <property type="entry name" value="Kinase-like_dom_sf"/>
</dbReference>
<evidence type="ECO:0000313" key="3">
    <source>
        <dbReference type="EMBL" id="TBN57665.1"/>
    </source>
</evidence>
<proteinExistence type="predicted"/>
<dbReference type="GO" id="GO:0016740">
    <property type="term" value="F:transferase activity"/>
    <property type="evidence" value="ECO:0007669"/>
    <property type="project" value="UniProtKB-KW"/>
</dbReference>
<dbReference type="Pfam" id="PF01636">
    <property type="entry name" value="APH"/>
    <property type="match status" value="1"/>
</dbReference>
<evidence type="ECO:0000313" key="4">
    <source>
        <dbReference type="Proteomes" id="UP000294194"/>
    </source>
</evidence>
<name>A0A4Q9GST0_9MICO</name>
<evidence type="ECO:0000259" key="2">
    <source>
        <dbReference type="Pfam" id="PF01636"/>
    </source>
</evidence>
<dbReference type="Proteomes" id="UP000294194">
    <property type="component" value="Unassembled WGS sequence"/>
</dbReference>
<evidence type="ECO:0000256" key="1">
    <source>
        <dbReference type="SAM" id="MobiDB-lite"/>
    </source>
</evidence>
<dbReference type="AlphaFoldDB" id="A0A4Q9GST0"/>
<comment type="caution">
    <text evidence="3">The sequence shown here is derived from an EMBL/GenBank/DDBJ whole genome shotgun (WGS) entry which is preliminary data.</text>
</comment>
<feature type="domain" description="Aminoglycoside phosphotransferase" evidence="2">
    <location>
        <begin position="112"/>
        <end position="188"/>
    </location>
</feature>
<feature type="region of interest" description="Disordered" evidence="1">
    <location>
        <begin position="1"/>
        <end position="25"/>
    </location>
</feature>
<dbReference type="EMBL" id="SISG01000001">
    <property type="protein sequence ID" value="TBN57665.1"/>
    <property type="molecule type" value="Genomic_DNA"/>
</dbReference>
<gene>
    <name evidence="3" type="ORF">EYE40_09840</name>
</gene>
<dbReference type="Gene3D" id="3.90.1200.10">
    <property type="match status" value="1"/>
</dbReference>
<dbReference type="RefSeq" id="WP_130981776.1">
    <property type="nucleotide sequence ID" value="NZ_SISG01000001.1"/>
</dbReference>